<evidence type="ECO:0000313" key="1">
    <source>
        <dbReference type="EMBL" id="AKF15792.1"/>
    </source>
</evidence>
<sequence>MNPNVPCTLSAHGSALLLTAGEGDKTARTPLDGGVRAAGSRWAQRKETKVGLPQMVRSVTAQYVIREVYHLVKTNPRTGQIAS</sequence>
<protein>
    <submittedName>
        <fullName evidence="1">Uncharacterized protein</fullName>
    </submittedName>
</protein>
<dbReference type="AlphaFoldDB" id="A0A0F6SK85"/>
<dbReference type="EMBL" id="KR152226">
    <property type="protein sequence ID" value="AKF15792.1"/>
    <property type="molecule type" value="Genomic_DNA"/>
</dbReference>
<accession>A0A0F6SK85</accession>
<keyword evidence="1" id="KW-0614">Plasmid</keyword>
<name>A0A0F6SK85_9MICC</name>
<reference evidence="1" key="1">
    <citation type="journal article" date="2015" name="Genome Announc.">
        <title>Complete Genome Sequence of the Linear Plasmid pJD12 Hosted by Micrococcus sp. D12, Isolated from a High-Altitude Volcanic Lake in Argentina.</title>
        <authorList>
            <person name="Dib J.R."/>
            <person name="Angelov A."/>
            <person name="Liebl W."/>
            <person name="Dobber J."/>
            <person name="Voget S."/>
            <person name="Schuldes J."/>
            <person name="Gorriti M."/>
            <person name="Farias M.E."/>
            <person name="Meinhardt F."/>
            <person name="Daniel R."/>
        </authorList>
    </citation>
    <scope>NUCLEOTIDE SEQUENCE</scope>
    <source>
        <strain evidence="1">MG-2010-D12</strain>
        <plasmid evidence="1">pJD12</plasmid>
    </source>
</reference>
<gene>
    <name evidence="1" type="ORF">pJD12_160</name>
</gene>
<organism evidence="1">
    <name type="scientific">Micrococcus sp. MG-2010-D12</name>
    <dbReference type="NCBI Taxonomy" id="936902"/>
    <lineage>
        <taxon>Bacteria</taxon>
        <taxon>Bacillati</taxon>
        <taxon>Actinomycetota</taxon>
        <taxon>Actinomycetes</taxon>
        <taxon>Micrococcales</taxon>
        <taxon>Micrococcaceae</taxon>
        <taxon>Micrococcus</taxon>
    </lineage>
</organism>
<proteinExistence type="predicted"/>
<geneLocation type="plasmid" evidence="1">
    <name>pJD12</name>
</geneLocation>